<evidence type="ECO:0000313" key="1">
    <source>
        <dbReference type="EMBL" id="KAF2167667.1"/>
    </source>
</evidence>
<reference evidence="1" key="1">
    <citation type="journal article" date="2020" name="Stud. Mycol.">
        <title>101 Dothideomycetes genomes: a test case for predicting lifestyles and emergence of pathogens.</title>
        <authorList>
            <person name="Haridas S."/>
            <person name="Albert R."/>
            <person name="Binder M."/>
            <person name="Bloem J."/>
            <person name="Labutti K."/>
            <person name="Salamov A."/>
            <person name="Andreopoulos B."/>
            <person name="Baker S."/>
            <person name="Barry K."/>
            <person name="Bills G."/>
            <person name="Bluhm B."/>
            <person name="Cannon C."/>
            <person name="Castanera R."/>
            <person name="Culley D."/>
            <person name="Daum C."/>
            <person name="Ezra D."/>
            <person name="Gonzalez J."/>
            <person name="Henrissat B."/>
            <person name="Kuo A."/>
            <person name="Liang C."/>
            <person name="Lipzen A."/>
            <person name="Lutzoni F."/>
            <person name="Magnuson J."/>
            <person name="Mondo S."/>
            <person name="Nolan M."/>
            <person name="Ohm R."/>
            <person name="Pangilinan J."/>
            <person name="Park H.-J."/>
            <person name="Ramirez L."/>
            <person name="Alfaro M."/>
            <person name="Sun H."/>
            <person name="Tritt A."/>
            <person name="Yoshinaga Y."/>
            <person name="Zwiers L.-H."/>
            <person name="Turgeon B."/>
            <person name="Goodwin S."/>
            <person name="Spatafora J."/>
            <person name="Crous P."/>
            <person name="Grigoriev I."/>
        </authorList>
    </citation>
    <scope>NUCLEOTIDE SEQUENCE</scope>
    <source>
        <strain evidence="1">ATCC 36951</strain>
    </source>
</reference>
<name>A0A6A6CKA3_ZASCE</name>
<dbReference type="EMBL" id="ML993592">
    <property type="protein sequence ID" value="KAF2167667.1"/>
    <property type="molecule type" value="Genomic_DNA"/>
</dbReference>
<gene>
    <name evidence="1" type="ORF">M409DRAFT_53654</name>
</gene>
<dbReference type="OrthoDB" id="5389823at2759"/>
<sequence>MRPSRYALIHPMMCADGGYPTDFNTPRPLEDFLEMGEGQLERIMMAYELASAGSWLDRGLHGDFISARYGYGCNGPRRMSRLITLLEYLGAYRLAEQLRLRRPGLPLGLPRYGVPLMGY</sequence>
<proteinExistence type="predicted"/>
<organism evidence="1 2">
    <name type="scientific">Zasmidium cellare ATCC 36951</name>
    <dbReference type="NCBI Taxonomy" id="1080233"/>
    <lineage>
        <taxon>Eukaryota</taxon>
        <taxon>Fungi</taxon>
        <taxon>Dikarya</taxon>
        <taxon>Ascomycota</taxon>
        <taxon>Pezizomycotina</taxon>
        <taxon>Dothideomycetes</taxon>
        <taxon>Dothideomycetidae</taxon>
        <taxon>Mycosphaerellales</taxon>
        <taxon>Mycosphaerellaceae</taxon>
        <taxon>Zasmidium</taxon>
    </lineage>
</organism>
<dbReference type="Proteomes" id="UP000799537">
    <property type="component" value="Unassembled WGS sequence"/>
</dbReference>
<evidence type="ECO:0000313" key="2">
    <source>
        <dbReference type="Proteomes" id="UP000799537"/>
    </source>
</evidence>
<protein>
    <submittedName>
        <fullName evidence="1">Uncharacterized protein</fullName>
    </submittedName>
</protein>
<dbReference type="GeneID" id="54565704"/>
<keyword evidence="2" id="KW-1185">Reference proteome</keyword>
<dbReference type="AlphaFoldDB" id="A0A6A6CKA3"/>
<accession>A0A6A6CKA3</accession>
<dbReference type="RefSeq" id="XP_033668556.1">
    <property type="nucleotide sequence ID" value="XM_033812432.1"/>
</dbReference>